<protein>
    <submittedName>
        <fullName evidence="2">Nucleotidyltransferase domain-containing protein</fullName>
    </submittedName>
</protein>
<dbReference type="CDD" id="cd05403">
    <property type="entry name" value="NT_KNTase_like"/>
    <property type="match status" value="1"/>
</dbReference>
<reference evidence="2 3" key="1">
    <citation type="submission" date="2024-09" db="EMBL/GenBank/DDBJ databases">
        <authorList>
            <person name="Sun Q."/>
            <person name="Mori K."/>
        </authorList>
    </citation>
    <scope>NUCLEOTIDE SEQUENCE [LARGE SCALE GENOMIC DNA]</scope>
    <source>
        <strain evidence="2 3">CCM 4839</strain>
    </source>
</reference>
<dbReference type="InterPro" id="IPR052548">
    <property type="entry name" value="Type_VII_TA_antitoxin"/>
</dbReference>
<evidence type="ECO:0000313" key="3">
    <source>
        <dbReference type="Proteomes" id="UP001589818"/>
    </source>
</evidence>
<sequence>MSMERLIDGMVQRIIQHCDPERIVLFGSCAKGTFTQGSDIDLLVLLDTEVPRAFRAIGLKQLFLEYPIAVDVVVLTMEEYEEERRRPYSFAHSVSLSGIVLYEMQHAERTAR</sequence>
<comment type="caution">
    <text evidence="2">The sequence shown here is derived from an EMBL/GenBank/DDBJ whole genome shotgun (WGS) entry which is preliminary data.</text>
</comment>
<dbReference type="Gene3D" id="3.30.460.10">
    <property type="entry name" value="Beta Polymerase, domain 2"/>
    <property type="match status" value="1"/>
</dbReference>
<proteinExistence type="predicted"/>
<evidence type="ECO:0000259" key="1">
    <source>
        <dbReference type="Pfam" id="PF01909"/>
    </source>
</evidence>
<dbReference type="InterPro" id="IPR043519">
    <property type="entry name" value="NT_sf"/>
</dbReference>
<dbReference type="RefSeq" id="WP_204815805.1">
    <property type="nucleotide sequence ID" value="NZ_JANHOF010000001.1"/>
</dbReference>
<gene>
    <name evidence="2" type="ORF">ACFFJ8_25105</name>
</gene>
<dbReference type="PANTHER" id="PTHR33933">
    <property type="entry name" value="NUCLEOTIDYLTRANSFERASE"/>
    <property type="match status" value="1"/>
</dbReference>
<accession>A0ABV6JFC7</accession>
<dbReference type="SUPFAM" id="SSF81301">
    <property type="entry name" value="Nucleotidyltransferase"/>
    <property type="match status" value="1"/>
</dbReference>
<dbReference type="EMBL" id="JBHLVF010000041">
    <property type="protein sequence ID" value="MFC0394625.1"/>
    <property type="molecule type" value="Genomic_DNA"/>
</dbReference>
<name>A0ABV6JFC7_9BACL</name>
<dbReference type="PANTHER" id="PTHR33933:SF1">
    <property type="entry name" value="PROTEIN ADENYLYLTRANSFERASE MNTA-RELATED"/>
    <property type="match status" value="1"/>
</dbReference>
<dbReference type="Pfam" id="PF01909">
    <property type="entry name" value="NTP_transf_2"/>
    <property type="match status" value="1"/>
</dbReference>
<dbReference type="InterPro" id="IPR002934">
    <property type="entry name" value="Polymerase_NTP_transf_dom"/>
</dbReference>
<dbReference type="Proteomes" id="UP001589818">
    <property type="component" value="Unassembled WGS sequence"/>
</dbReference>
<feature type="domain" description="Polymerase nucleotidyl transferase" evidence="1">
    <location>
        <begin position="20"/>
        <end position="81"/>
    </location>
</feature>
<organism evidence="2 3">
    <name type="scientific">Paenibacillus mendelii</name>
    <dbReference type="NCBI Taxonomy" id="206163"/>
    <lineage>
        <taxon>Bacteria</taxon>
        <taxon>Bacillati</taxon>
        <taxon>Bacillota</taxon>
        <taxon>Bacilli</taxon>
        <taxon>Bacillales</taxon>
        <taxon>Paenibacillaceae</taxon>
        <taxon>Paenibacillus</taxon>
    </lineage>
</organism>
<keyword evidence="3" id="KW-1185">Reference proteome</keyword>
<evidence type="ECO:0000313" key="2">
    <source>
        <dbReference type="EMBL" id="MFC0394625.1"/>
    </source>
</evidence>